<dbReference type="Pfam" id="PF00891">
    <property type="entry name" value="Methyltransf_2"/>
    <property type="match status" value="1"/>
</dbReference>
<dbReference type="GO" id="GO:0008168">
    <property type="term" value="F:methyltransferase activity"/>
    <property type="evidence" value="ECO:0007669"/>
    <property type="project" value="UniProtKB-KW"/>
</dbReference>
<dbReference type="InterPro" id="IPR001077">
    <property type="entry name" value="COMT_C"/>
</dbReference>
<accession>A0ABN3VSA4</accession>
<dbReference type="InterPro" id="IPR036390">
    <property type="entry name" value="WH_DNA-bd_sf"/>
</dbReference>
<reference evidence="6 7" key="1">
    <citation type="journal article" date="2019" name="Int. J. Syst. Evol. Microbiol.">
        <title>The Global Catalogue of Microorganisms (GCM) 10K type strain sequencing project: providing services to taxonomists for standard genome sequencing and annotation.</title>
        <authorList>
            <consortium name="The Broad Institute Genomics Platform"/>
            <consortium name="The Broad Institute Genome Sequencing Center for Infectious Disease"/>
            <person name="Wu L."/>
            <person name="Ma J."/>
        </authorList>
    </citation>
    <scope>NUCLEOTIDE SEQUENCE [LARGE SCALE GENOMIC DNA]</scope>
    <source>
        <strain evidence="6 7">JCM 6242</strain>
    </source>
</reference>
<feature type="domain" description="O-methyltransferase C-terminal" evidence="4">
    <location>
        <begin position="170"/>
        <end position="321"/>
    </location>
</feature>
<evidence type="ECO:0000259" key="4">
    <source>
        <dbReference type="Pfam" id="PF00891"/>
    </source>
</evidence>
<dbReference type="GO" id="GO:0032259">
    <property type="term" value="P:methylation"/>
    <property type="evidence" value="ECO:0007669"/>
    <property type="project" value="UniProtKB-KW"/>
</dbReference>
<dbReference type="InterPro" id="IPR016461">
    <property type="entry name" value="COMT-like"/>
</dbReference>
<dbReference type="Proteomes" id="UP001500831">
    <property type="component" value="Unassembled WGS sequence"/>
</dbReference>
<dbReference type="PROSITE" id="PS51683">
    <property type="entry name" value="SAM_OMT_II"/>
    <property type="match status" value="1"/>
</dbReference>
<dbReference type="InterPro" id="IPR029063">
    <property type="entry name" value="SAM-dependent_MTases_sf"/>
</dbReference>
<dbReference type="InterPro" id="IPR036388">
    <property type="entry name" value="WH-like_DNA-bd_sf"/>
</dbReference>
<dbReference type="InterPro" id="IPR012967">
    <property type="entry name" value="COMT_dimerisation"/>
</dbReference>
<dbReference type="Gene3D" id="1.10.10.10">
    <property type="entry name" value="Winged helix-like DNA-binding domain superfamily/Winged helix DNA-binding domain"/>
    <property type="match status" value="1"/>
</dbReference>
<dbReference type="Gene3D" id="3.40.50.150">
    <property type="entry name" value="Vaccinia Virus protein VP39"/>
    <property type="match status" value="1"/>
</dbReference>
<name>A0ABN3VSA4_9ACTN</name>
<protein>
    <submittedName>
        <fullName evidence="6">Class I SAM-dependent methyltransferase</fullName>
    </submittedName>
</protein>
<sequence>MPLYLDPDELRGTPGPHLDLIGAMAFRAAGAAQRLGVFEALLGGPLPVADLAARTGTGPAGLVVLLDALVSFGYLERAPGPAYANSPMAADLLDRRAPWTYAPALAFWQDLLAELWDGLEESVRTGRPQADFYAWLEERPDTLADFQAMLDGMAAARAPLVAEAVPDPGERLLDLGGGHARHSIALCRAHPRLTATVVDLPNALAGGRARVAEAGLGDRVTLLPGDLAEVDLGSGYDTALLFNLCHGFDEAGNRALFKRVAGALRPGGRVLVLESFADLPPGTPAAAEAFVRAFSLNLAVTQGGRIHAFGEVAGWLADAGFGGIERRPLQGTDELLVARLEAP</sequence>
<keyword evidence="7" id="KW-1185">Reference proteome</keyword>
<evidence type="ECO:0000259" key="5">
    <source>
        <dbReference type="Pfam" id="PF08100"/>
    </source>
</evidence>
<dbReference type="EMBL" id="BAAAVI010000006">
    <property type="protein sequence ID" value="GAA2853617.1"/>
    <property type="molecule type" value="Genomic_DNA"/>
</dbReference>
<dbReference type="Pfam" id="PF08100">
    <property type="entry name" value="Dimerisation"/>
    <property type="match status" value="1"/>
</dbReference>
<feature type="domain" description="O-methyltransferase dimerisation" evidence="5">
    <location>
        <begin position="23"/>
        <end position="93"/>
    </location>
</feature>
<organism evidence="6 7">
    <name type="scientific">Streptosporangium fragile</name>
    <dbReference type="NCBI Taxonomy" id="46186"/>
    <lineage>
        <taxon>Bacteria</taxon>
        <taxon>Bacillati</taxon>
        <taxon>Actinomycetota</taxon>
        <taxon>Actinomycetes</taxon>
        <taxon>Streptosporangiales</taxon>
        <taxon>Streptosporangiaceae</taxon>
        <taxon>Streptosporangium</taxon>
    </lineage>
</organism>
<keyword evidence="3" id="KW-0949">S-adenosyl-L-methionine</keyword>
<evidence type="ECO:0000256" key="2">
    <source>
        <dbReference type="ARBA" id="ARBA00022679"/>
    </source>
</evidence>
<evidence type="ECO:0000313" key="7">
    <source>
        <dbReference type="Proteomes" id="UP001500831"/>
    </source>
</evidence>
<dbReference type="PANTHER" id="PTHR43712">
    <property type="entry name" value="PUTATIVE (AFU_ORTHOLOGUE AFUA_4G14580)-RELATED"/>
    <property type="match status" value="1"/>
</dbReference>
<dbReference type="CDD" id="cd02440">
    <property type="entry name" value="AdoMet_MTases"/>
    <property type="match status" value="1"/>
</dbReference>
<dbReference type="SUPFAM" id="SSF46785">
    <property type="entry name" value="Winged helix' DNA-binding domain"/>
    <property type="match status" value="1"/>
</dbReference>
<dbReference type="RefSeq" id="WP_344968548.1">
    <property type="nucleotide sequence ID" value="NZ_BAAAVI010000006.1"/>
</dbReference>
<evidence type="ECO:0000256" key="1">
    <source>
        <dbReference type="ARBA" id="ARBA00022603"/>
    </source>
</evidence>
<comment type="caution">
    <text evidence="6">The sequence shown here is derived from an EMBL/GenBank/DDBJ whole genome shotgun (WGS) entry which is preliminary data.</text>
</comment>
<proteinExistence type="predicted"/>
<dbReference type="PANTHER" id="PTHR43712:SF2">
    <property type="entry name" value="O-METHYLTRANSFERASE CICE"/>
    <property type="match status" value="1"/>
</dbReference>
<dbReference type="SUPFAM" id="SSF53335">
    <property type="entry name" value="S-adenosyl-L-methionine-dependent methyltransferases"/>
    <property type="match status" value="1"/>
</dbReference>
<keyword evidence="1 6" id="KW-0489">Methyltransferase</keyword>
<keyword evidence="2" id="KW-0808">Transferase</keyword>
<evidence type="ECO:0000256" key="3">
    <source>
        <dbReference type="ARBA" id="ARBA00022691"/>
    </source>
</evidence>
<gene>
    <name evidence="6" type="ORF">GCM10010517_11460</name>
</gene>
<evidence type="ECO:0000313" key="6">
    <source>
        <dbReference type="EMBL" id="GAA2853617.1"/>
    </source>
</evidence>